<dbReference type="OrthoDB" id="7701610at2759"/>
<protein>
    <submittedName>
        <fullName evidence="2">Uncharacterized protein</fullName>
    </submittedName>
</protein>
<dbReference type="EMBL" id="KQ783379">
    <property type="protein sequence ID" value="OAD51884.1"/>
    <property type="molecule type" value="Genomic_DNA"/>
</dbReference>
<organism evidence="2 3">
    <name type="scientific">Eufriesea mexicana</name>
    <dbReference type="NCBI Taxonomy" id="516756"/>
    <lineage>
        <taxon>Eukaryota</taxon>
        <taxon>Metazoa</taxon>
        <taxon>Ecdysozoa</taxon>
        <taxon>Arthropoda</taxon>
        <taxon>Hexapoda</taxon>
        <taxon>Insecta</taxon>
        <taxon>Pterygota</taxon>
        <taxon>Neoptera</taxon>
        <taxon>Endopterygota</taxon>
        <taxon>Hymenoptera</taxon>
        <taxon>Apocrita</taxon>
        <taxon>Aculeata</taxon>
        <taxon>Apoidea</taxon>
        <taxon>Anthophila</taxon>
        <taxon>Apidae</taxon>
        <taxon>Eufriesea</taxon>
    </lineage>
</organism>
<accession>A0A310SAJ7</accession>
<gene>
    <name evidence="2" type="ORF">WN48_04187</name>
</gene>
<evidence type="ECO:0000313" key="2">
    <source>
        <dbReference type="EMBL" id="OAD51884.1"/>
    </source>
</evidence>
<name>A0A310SAJ7_9HYME</name>
<reference evidence="2 3" key="1">
    <citation type="submission" date="2015-07" db="EMBL/GenBank/DDBJ databases">
        <title>The genome of Eufriesea mexicana.</title>
        <authorList>
            <person name="Pan H."/>
            <person name="Kapheim K."/>
        </authorList>
    </citation>
    <scope>NUCLEOTIDE SEQUENCE [LARGE SCALE GENOMIC DNA]</scope>
    <source>
        <strain evidence="2">0111107269</strain>
        <tissue evidence="2">Whole body</tissue>
    </source>
</reference>
<dbReference type="AlphaFoldDB" id="A0A310SAJ7"/>
<proteinExistence type="predicted"/>
<evidence type="ECO:0000256" key="1">
    <source>
        <dbReference type="SAM" id="MobiDB-lite"/>
    </source>
</evidence>
<evidence type="ECO:0000313" key="3">
    <source>
        <dbReference type="Proteomes" id="UP000250275"/>
    </source>
</evidence>
<feature type="region of interest" description="Disordered" evidence="1">
    <location>
        <begin position="37"/>
        <end position="71"/>
    </location>
</feature>
<sequence>MSQVCPSSSHQLVAAAMAFRRARRKFPKNFGLYCNSEETTKSEKTESVSGNEEPNDQENLPFPSRNSLIAKPNRVERKAVLNNESGESGSINENLLQKPIICSCCRKRNNQCNAGDTLDTVPSKEYNGVAQKNEFPKSEQVESCDSKVTRSFITESRNTSRSRGSYFYSRRRSPKETSVKLDSVNLLYNQDQNEADNGKTSGSFEKRNCNRDDHDCNVGGRGCKSVHRNSRCTFVPQKGNSSSSSISRACNSQCAKHSALDLLRPCRDCYRQSRYHCCQSHDHCHHRCDNEHNSYSSKEKHLASDTCLCSSNSNNHRSCCYKDHTTRESICNHSCCTKNSEKISTVQEQNDEELDDSVGTINHKDSLCILVEKYKTNKKCKHKTYFGGTEFSDERAKDECAKSYTSETNGQLDEVNTKQGERYSNNDNCRFRDNRVSIGRTCRHGCGQIFREGDCNQFKNLKSRLIKTGTCCSAKGTPWRHTF</sequence>
<keyword evidence="3" id="KW-1185">Reference proteome</keyword>
<dbReference type="Proteomes" id="UP000250275">
    <property type="component" value="Unassembled WGS sequence"/>
</dbReference>